<dbReference type="AlphaFoldDB" id="A0A948W3G2"/>
<comment type="subcellular location">
    <subcellularLocation>
        <location evidence="1">Cell membrane</location>
        <topology evidence="1">Multi-pass membrane protein</topology>
    </subcellularLocation>
    <subcellularLocation>
        <location evidence="6">Membrane</location>
        <topology evidence="6">Multi-pass membrane protein</topology>
    </subcellularLocation>
</comment>
<dbReference type="EMBL" id="JAHJDP010000042">
    <property type="protein sequence ID" value="MBU2691057.1"/>
    <property type="molecule type" value="Genomic_DNA"/>
</dbReference>
<protein>
    <submittedName>
        <fullName evidence="9">MotA/TolQ/ExbB proton channel family protein</fullName>
    </submittedName>
</protein>
<evidence type="ECO:0000256" key="5">
    <source>
        <dbReference type="ARBA" id="ARBA00023136"/>
    </source>
</evidence>
<evidence type="ECO:0000256" key="4">
    <source>
        <dbReference type="ARBA" id="ARBA00022989"/>
    </source>
</evidence>
<keyword evidence="4 7" id="KW-1133">Transmembrane helix</keyword>
<keyword evidence="6" id="KW-0653">Protein transport</keyword>
<dbReference type="Pfam" id="PF01618">
    <property type="entry name" value="MotA_ExbB"/>
    <property type="match status" value="1"/>
</dbReference>
<dbReference type="GO" id="GO:0015031">
    <property type="term" value="P:protein transport"/>
    <property type="evidence" value="ECO:0007669"/>
    <property type="project" value="UniProtKB-KW"/>
</dbReference>
<evidence type="ECO:0000256" key="2">
    <source>
        <dbReference type="ARBA" id="ARBA00022475"/>
    </source>
</evidence>
<dbReference type="Proteomes" id="UP000777784">
    <property type="component" value="Unassembled WGS sequence"/>
</dbReference>
<keyword evidence="3 7" id="KW-0812">Transmembrane</keyword>
<gene>
    <name evidence="9" type="ORF">KJ970_09015</name>
</gene>
<dbReference type="GO" id="GO:0005886">
    <property type="term" value="C:plasma membrane"/>
    <property type="evidence" value="ECO:0007669"/>
    <property type="project" value="UniProtKB-SubCell"/>
</dbReference>
<evidence type="ECO:0000256" key="3">
    <source>
        <dbReference type="ARBA" id="ARBA00022692"/>
    </source>
</evidence>
<organism evidence="9 10">
    <name type="scientific">Eiseniibacteriota bacterium</name>
    <dbReference type="NCBI Taxonomy" id="2212470"/>
    <lineage>
        <taxon>Bacteria</taxon>
        <taxon>Candidatus Eiseniibacteriota</taxon>
    </lineage>
</organism>
<evidence type="ECO:0000259" key="8">
    <source>
        <dbReference type="Pfam" id="PF01618"/>
    </source>
</evidence>
<accession>A0A948W3G2</accession>
<evidence type="ECO:0000256" key="6">
    <source>
        <dbReference type="RuleBase" id="RU004057"/>
    </source>
</evidence>
<keyword evidence="5 7" id="KW-0472">Membrane</keyword>
<comment type="caution">
    <text evidence="9">The sequence shown here is derived from an EMBL/GenBank/DDBJ whole genome shotgun (WGS) entry which is preliminary data.</text>
</comment>
<keyword evidence="6" id="KW-0813">Transport</keyword>
<sequence length="125" mass="14264">MSKFFMECGVYAWPLLALTITLIFLSLWRIYCTFLKKGAPGTGHHAILFWGAISAILGILGQCQGLYNAMGAIMRAREVSPNIMAQGYRESLGTTLWGLHLLFFSAIIWFVLQNHEERRRRKLEI</sequence>
<keyword evidence="2" id="KW-1003">Cell membrane</keyword>
<evidence type="ECO:0000313" key="10">
    <source>
        <dbReference type="Proteomes" id="UP000777784"/>
    </source>
</evidence>
<feature type="transmembrane region" description="Helical" evidence="7">
    <location>
        <begin position="94"/>
        <end position="112"/>
    </location>
</feature>
<comment type="similarity">
    <text evidence="6">Belongs to the exbB/tolQ family.</text>
</comment>
<evidence type="ECO:0000256" key="1">
    <source>
        <dbReference type="ARBA" id="ARBA00004651"/>
    </source>
</evidence>
<feature type="domain" description="MotA/TolQ/ExbB proton channel" evidence="8">
    <location>
        <begin position="47"/>
        <end position="120"/>
    </location>
</feature>
<reference evidence="9" key="1">
    <citation type="submission" date="2021-05" db="EMBL/GenBank/DDBJ databases">
        <title>Energy efficiency and biological interactions define the core microbiome of deep oligotrophic groundwater.</title>
        <authorList>
            <person name="Mehrshad M."/>
            <person name="Lopez-Fernandez M."/>
            <person name="Bell E."/>
            <person name="Bernier-Latmani R."/>
            <person name="Bertilsson S."/>
            <person name="Dopson M."/>
        </authorList>
    </citation>
    <scope>NUCLEOTIDE SEQUENCE</scope>
    <source>
        <strain evidence="9">Modern_marine.mb.64</strain>
    </source>
</reference>
<name>A0A948W3G2_UNCEI</name>
<dbReference type="InterPro" id="IPR002898">
    <property type="entry name" value="MotA_ExbB_proton_chnl"/>
</dbReference>
<feature type="transmembrane region" description="Helical" evidence="7">
    <location>
        <begin position="12"/>
        <end position="35"/>
    </location>
</feature>
<evidence type="ECO:0000313" key="9">
    <source>
        <dbReference type="EMBL" id="MBU2691057.1"/>
    </source>
</evidence>
<proteinExistence type="inferred from homology"/>
<feature type="transmembrane region" description="Helical" evidence="7">
    <location>
        <begin position="47"/>
        <end position="67"/>
    </location>
</feature>
<evidence type="ECO:0000256" key="7">
    <source>
        <dbReference type="SAM" id="Phobius"/>
    </source>
</evidence>